<keyword evidence="1 3" id="KW-0378">Hydrolase</keyword>
<dbReference type="Gene3D" id="3.40.50.1820">
    <property type="entry name" value="alpha/beta hydrolase"/>
    <property type="match status" value="1"/>
</dbReference>
<evidence type="ECO:0000313" key="3">
    <source>
        <dbReference type="EMBL" id="MEK8030237.1"/>
    </source>
</evidence>
<gene>
    <name evidence="3" type="ORF">AACH06_05320</name>
</gene>
<dbReference type="InterPro" id="IPR029058">
    <property type="entry name" value="AB_hydrolase_fold"/>
</dbReference>
<dbReference type="InterPro" id="IPR011042">
    <property type="entry name" value="6-blade_b-propeller_TolB-like"/>
</dbReference>
<dbReference type="GO" id="GO:0016787">
    <property type="term" value="F:hydrolase activity"/>
    <property type="evidence" value="ECO:0007669"/>
    <property type="project" value="UniProtKB-KW"/>
</dbReference>
<sequence length="687" mass="75553">MTTTIGRRRGWVAVAWGLALGLQLGLPLSLHQSARAAEPAASAVVAPAPPLPLEAFANLPLISSMALSPDGRRFAALVNSGDATVLAVREVSGGQKLQPLLRTDNKQFRFRWIRWANDERVLVSIVYPSQRGWTDVSETRLISIHRDGGDPVNLVRRSGFASSDMPAQFQDRVIDWLPEDGQHVLMEIDEDSIAEPSVFKVNVTTGRRQAVHWGRRGVEQWLTDRSHRVRVGIRRDGLDMEVLVCDPDGTRWRTAWKYRLFERGAVEPLGFGADPNQLFVEADHEGRRAIFSVDLVDPSLPRKLLLSDQDFDVGGELMHDPKTGAAVGIVTGVFGSSGEGFWDAGYRQLARGIDQALPERHNRIMQFSADGSRYLLHSSGNGVPDQFLLGSRERGELTLLADAYPALSGRSLPRKRGDVLRARDGMEIPLLLTLPLGQAPNRLPMVLMPHGGPISVDSFDFDPWVQFLADRGYAVLQVNFRGSSGLGHEHMAAGLQRWGLEMQDDLSDAVQWAIDRGTADPRRICVVGASYGGYAALMGAAKTPDLYRCVLSFAGVSDLIELAAHQRHFAGGSAVFEKMVGSAWSDRDRLKATSPRRLVSQIQAPVLLIHGTLDRSVPFEQGEMMANALKGAGKRYRFIVQEDGDHHLSHQAHRTQFFREMEAFLAEHIGTPAPATGGVSPPLSPTR</sequence>
<feature type="domain" description="Peptidase S9 prolyl oligopeptidase catalytic" evidence="2">
    <location>
        <begin position="461"/>
        <end position="670"/>
    </location>
</feature>
<dbReference type="InterPro" id="IPR001375">
    <property type="entry name" value="Peptidase_S9_cat"/>
</dbReference>
<accession>A0ABU9BJU6</accession>
<keyword evidence="3" id="KW-0560">Oxidoreductase</keyword>
<reference evidence="3 4" key="1">
    <citation type="submission" date="2024-04" db="EMBL/GenBank/DDBJ databases">
        <title>Novel species of the genus Ideonella isolated from streams.</title>
        <authorList>
            <person name="Lu H."/>
        </authorList>
    </citation>
    <scope>NUCLEOTIDE SEQUENCE [LARGE SCALE GENOMIC DNA]</scope>
    <source>
        <strain evidence="3 4">DXS29W</strain>
    </source>
</reference>
<dbReference type="Gene3D" id="2.120.10.30">
    <property type="entry name" value="TolB, C-terminal domain"/>
    <property type="match status" value="1"/>
</dbReference>
<evidence type="ECO:0000313" key="4">
    <source>
        <dbReference type="Proteomes" id="UP001371218"/>
    </source>
</evidence>
<protein>
    <submittedName>
        <fullName evidence="3">S9 family peptidase</fullName>
        <ecNumber evidence="3">3.4.-.-</ecNumber>
    </submittedName>
</protein>
<dbReference type="SUPFAM" id="SSF53474">
    <property type="entry name" value="alpha/beta-Hydrolases"/>
    <property type="match status" value="1"/>
</dbReference>
<dbReference type="Proteomes" id="UP001371218">
    <property type="component" value="Unassembled WGS sequence"/>
</dbReference>
<dbReference type="GO" id="GO:0016491">
    <property type="term" value="F:oxidoreductase activity"/>
    <property type="evidence" value="ECO:0007669"/>
    <property type="project" value="UniProtKB-KW"/>
</dbReference>
<dbReference type="EMBL" id="JBBUTG010000002">
    <property type="protein sequence ID" value="MEK8030237.1"/>
    <property type="molecule type" value="Genomic_DNA"/>
</dbReference>
<dbReference type="SUPFAM" id="SSF82171">
    <property type="entry name" value="DPP6 N-terminal domain-like"/>
    <property type="match status" value="1"/>
</dbReference>
<proteinExistence type="predicted"/>
<comment type="caution">
    <text evidence="3">The sequence shown here is derived from an EMBL/GenBank/DDBJ whole genome shotgun (WGS) entry which is preliminary data.</text>
</comment>
<dbReference type="RefSeq" id="WP_341424586.1">
    <property type="nucleotide sequence ID" value="NZ_JBBUTG010000002.1"/>
</dbReference>
<dbReference type="Pfam" id="PF00326">
    <property type="entry name" value="Peptidase_S9"/>
    <property type="match status" value="1"/>
</dbReference>
<dbReference type="PANTHER" id="PTHR42776:SF27">
    <property type="entry name" value="DIPEPTIDYL PEPTIDASE FAMILY MEMBER 6"/>
    <property type="match status" value="1"/>
</dbReference>
<dbReference type="PANTHER" id="PTHR42776">
    <property type="entry name" value="SERINE PEPTIDASE S9 FAMILY MEMBER"/>
    <property type="match status" value="1"/>
</dbReference>
<evidence type="ECO:0000259" key="2">
    <source>
        <dbReference type="Pfam" id="PF00326"/>
    </source>
</evidence>
<organism evidence="3 4">
    <name type="scientific">Ideonella lacteola</name>
    <dbReference type="NCBI Taxonomy" id="2984193"/>
    <lineage>
        <taxon>Bacteria</taxon>
        <taxon>Pseudomonadati</taxon>
        <taxon>Pseudomonadota</taxon>
        <taxon>Betaproteobacteria</taxon>
        <taxon>Burkholderiales</taxon>
        <taxon>Sphaerotilaceae</taxon>
        <taxon>Ideonella</taxon>
    </lineage>
</organism>
<name>A0ABU9BJU6_9BURK</name>
<keyword evidence="4" id="KW-1185">Reference proteome</keyword>
<dbReference type="EC" id="3.4.-.-" evidence="3"/>
<evidence type="ECO:0000256" key="1">
    <source>
        <dbReference type="ARBA" id="ARBA00022801"/>
    </source>
</evidence>